<dbReference type="GO" id="GO:0019867">
    <property type="term" value="C:outer membrane"/>
    <property type="evidence" value="ECO:0007669"/>
    <property type="project" value="InterPro"/>
</dbReference>
<dbReference type="InterPro" id="IPR032187">
    <property type="entry name" value="SusF/SusE-like_C"/>
</dbReference>
<evidence type="ECO:0000259" key="1">
    <source>
        <dbReference type="Pfam" id="PF14292"/>
    </source>
</evidence>
<dbReference type="EMBL" id="BK016199">
    <property type="protein sequence ID" value="DAG01871.1"/>
    <property type="molecule type" value="Genomic_DNA"/>
</dbReference>
<feature type="domain" description="Outer membrane protein SusF/SusE-like C-terminal" evidence="2">
    <location>
        <begin position="240"/>
        <end position="336"/>
    </location>
</feature>
<proteinExistence type="predicted"/>
<reference evidence="3" key="1">
    <citation type="journal article" date="2021" name="Proc. Natl. Acad. Sci. U.S.A.">
        <title>A Catalog of Tens of Thousands of Viruses from Human Metagenomes Reveals Hidden Associations with Chronic Diseases.</title>
        <authorList>
            <person name="Tisza M.J."/>
            <person name="Buck C.B."/>
        </authorList>
    </citation>
    <scope>NUCLEOTIDE SEQUENCE</scope>
    <source>
        <strain evidence="3">CtYaH2</strain>
    </source>
</reference>
<protein>
    <recommendedName>
        <fullName evidence="4">SusE outer membrane protein domain-containing protein</fullName>
    </recommendedName>
</protein>
<dbReference type="Pfam" id="PF14292">
    <property type="entry name" value="SusE"/>
    <property type="match status" value="1"/>
</dbReference>
<feature type="domain" description="SusE outer membrane protein" evidence="1">
    <location>
        <begin position="21"/>
        <end position="117"/>
    </location>
</feature>
<dbReference type="Pfam" id="PF16411">
    <property type="entry name" value="SusF_SusE"/>
    <property type="match status" value="1"/>
</dbReference>
<evidence type="ECO:0000313" key="3">
    <source>
        <dbReference type="EMBL" id="DAG01871.1"/>
    </source>
</evidence>
<dbReference type="Gene3D" id="2.60.40.3620">
    <property type="match status" value="2"/>
</dbReference>
<organism evidence="3">
    <name type="scientific">Siphoviridae sp. ctYaH2</name>
    <dbReference type="NCBI Taxonomy" id="2825549"/>
    <lineage>
        <taxon>Viruses</taxon>
        <taxon>Duplodnaviria</taxon>
        <taxon>Heunggongvirae</taxon>
        <taxon>Uroviricota</taxon>
        <taxon>Caudoviricetes</taxon>
    </lineage>
</organism>
<sequence>MKKITQLALLSLVLLAGCEKEDKTTVDVNAVTLTTELSATTFVLQEANAGKEALTITYKPVVEANTPVKYQTVFSYGEKSTTKEVTTNKVTYTVAELNSIAQSLKLPIGVATDVKVKTTAIIGEKKVTKGVAESTINITAYQTVIRPSAWGVVGSATPNGWNKPDVPMWRADDGTLVAYVTLIDGEIKFRKDQDWKENLGGSLDNLTQGGSNIPVTAGTYKIILDINKKTCKMELYSWGIAGDAANGWDADKGTDVVFTYEGASNTWVAKNVALKGGKELKFRLNNKWDTNFGADSSDNPTSQLEGKIKDGGSNIKITTAGNYNVSFSFDENKKGTYKIEKL</sequence>
<dbReference type="CDD" id="cd12956">
    <property type="entry name" value="CBM_SusE-F_like"/>
    <property type="match status" value="2"/>
</dbReference>
<dbReference type="GO" id="GO:2001070">
    <property type="term" value="F:starch binding"/>
    <property type="evidence" value="ECO:0007669"/>
    <property type="project" value="InterPro"/>
</dbReference>
<accession>A0A8S5V5I1</accession>
<evidence type="ECO:0008006" key="4">
    <source>
        <dbReference type="Google" id="ProtNLM"/>
    </source>
</evidence>
<name>A0A8S5V5I1_9CAUD</name>
<dbReference type="InterPro" id="IPR025970">
    <property type="entry name" value="SusE"/>
</dbReference>
<evidence type="ECO:0000259" key="2">
    <source>
        <dbReference type="Pfam" id="PF16411"/>
    </source>
</evidence>
<dbReference type="PROSITE" id="PS51257">
    <property type="entry name" value="PROKAR_LIPOPROTEIN"/>
    <property type="match status" value="1"/>
</dbReference>